<accession>A0A261R5Y3</accession>
<evidence type="ECO:0000313" key="2">
    <source>
        <dbReference type="EMBL" id="OZI20361.1"/>
    </source>
</evidence>
<evidence type="ECO:0000313" key="3">
    <source>
        <dbReference type="Proteomes" id="UP000216857"/>
    </source>
</evidence>
<feature type="compositionally biased region" description="Low complexity" evidence="1">
    <location>
        <begin position="187"/>
        <end position="210"/>
    </location>
</feature>
<dbReference type="Proteomes" id="UP000216857">
    <property type="component" value="Unassembled WGS sequence"/>
</dbReference>
<name>A0A261R5Y3_9BORD</name>
<gene>
    <name evidence="2" type="ORF">CAL26_22910</name>
</gene>
<evidence type="ECO:0000256" key="1">
    <source>
        <dbReference type="SAM" id="MobiDB-lite"/>
    </source>
</evidence>
<dbReference type="AlphaFoldDB" id="A0A261R5Y3"/>
<feature type="compositionally biased region" description="Polar residues" evidence="1">
    <location>
        <begin position="177"/>
        <end position="186"/>
    </location>
</feature>
<reference evidence="2" key="1">
    <citation type="submission" date="2017-05" db="EMBL/GenBank/DDBJ databases">
        <title>Complete and WGS of Bordetella genogroups.</title>
        <authorList>
            <person name="Spilker T."/>
            <person name="Lipuma J."/>
        </authorList>
    </citation>
    <scope>NUCLEOTIDE SEQUENCE</scope>
    <source>
        <strain evidence="2">AU21707</strain>
    </source>
</reference>
<proteinExistence type="predicted"/>
<comment type="caution">
    <text evidence="2">The sequence shown here is derived from an EMBL/GenBank/DDBJ whole genome shotgun (WGS) entry which is preliminary data.</text>
</comment>
<feature type="compositionally biased region" description="Low complexity" evidence="1">
    <location>
        <begin position="163"/>
        <end position="173"/>
    </location>
</feature>
<feature type="region of interest" description="Disordered" evidence="1">
    <location>
        <begin position="12"/>
        <end position="86"/>
    </location>
</feature>
<feature type="compositionally biased region" description="Polar residues" evidence="1">
    <location>
        <begin position="45"/>
        <end position="81"/>
    </location>
</feature>
<feature type="region of interest" description="Disordered" evidence="1">
    <location>
        <begin position="163"/>
        <end position="230"/>
    </location>
</feature>
<dbReference type="EMBL" id="NEVJ01000003">
    <property type="protein sequence ID" value="OZI20361.1"/>
    <property type="molecule type" value="Genomic_DNA"/>
</dbReference>
<protein>
    <recommendedName>
        <fullName evidence="4">PEGA domain-containing protein</fullName>
    </recommendedName>
</protein>
<keyword evidence="3" id="KW-1185">Reference proteome</keyword>
<evidence type="ECO:0008006" key="4">
    <source>
        <dbReference type="Google" id="ProtNLM"/>
    </source>
</evidence>
<sequence length="300" mass="29650">MATIGAGALIALLDPQSPPGGHGTALASRHGPGANAINGLGARGTNGTSIQAGSQARSYAGNASSSPEQSKWSAASDTSASEWADAAPRARPIPLASASDPLAVANASLDAAAPGHTIDAATDAPARKAGTIIDVVTADMSVPDAGVPMLLVAPARGAGQAAKADAPATARPASRIATKTPTNGASAKTVAPKATTAAATQPRTAQQVAAKSATPASADTKPLATTQAKSRSPVSVPIAVRPWGEILVDGESRGISPPMRRLTLAAGTYDITIRNNVGPDVHQRLTVGAGQGAAISHTFQ</sequence>
<organism evidence="2 3">
    <name type="scientific">Bordetella genomosp. 9</name>
    <dbReference type="NCBI Taxonomy" id="1416803"/>
    <lineage>
        <taxon>Bacteria</taxon>
        <taxon>Pseudomonadati</taxon>
        <taxon>Pseudomonadota</taxon>
        <taxon>Betaproteobacteria</taxon>
        <taxon>Burkholderiales</taxon>
        <taxon>Alcaligenaceae</taxon>
        <taxon>Bordetella</taxon>
    </lineage>
</organism>